<dbReference type="AlphaFoldDB" id="A0A4Y7X8W3"/>
<organism evidence="3 4">
    <name type="scientific">Alkanindiges illinoisensis</name>
    <dbReference type="NCBI Taxonomy" id="197183"/>
    <lineage>
        <taxon>Bacteria</taxon>
        <taxon>Pseudomonadati</taxon>
        <taxon>Pseudomonadota</taxon>
        <taxon>Gammaproteobacteria</taxon>
        <taxon>Moraxellales</taxon>
        <taxon>Moraxellaceae</taxon>
        <taxon>Alkanindiges</taxon>
    </lineage>
</organism>
<gene>
    <name evidence="3" type="ORF">E2B99_13820</name>
</gene>
<name>A0A4Y7X8W3_9GAMM</name>
<dbReference type="Proteomes" id="UP000297834">
    <property type="component" value="Unassembled WGS sequence"/>
</dbReference>
<proteinExistence type="predicted"/>
<feature type="region of interest" description="Disordered" evidence="1">
    <location>
        <begin position="25"/>
        <end position="52"/>
    </location>
</feature>
<feature type="signal peptide" evidence="2">
    <location>
        <begin position="1"/>
        <end position="23"/>
    </location>
</feature>
<protein>
    <submittedName>
        <fullName evidence="3">Excalibur calcium-binding domain-containing protein</fullName>
    </submittedName>
</protein>
<dbReference type="OrthoDB" id="9805504at2"/>
<evidence type="ECO:0000313" key="4">
    <source>
        <dbReference type="Proteomes" id="UP000297834"/>
    </source>
</evidence>
<comment type="caution">
    <text evidence="3">The sequence shown here is derived from an EMBL/GenBank/DDBJ whole genome shotgun (WGS) entry which is preliminary data.</text>
</comment>
<evidence type="ECO:0000256" key="2">
    <source>
        <dbReference type="SAM" id="SignalP"/>
    </source>
</evidence>
<keyword evidence="4" id="KW-1185">Reference proteome</keyword>
<dbReference type="EMBL" id="SNTY01000085">
    <property type="protein sequence ID" value="TEU23387.1"/>
    <property type="molecule type" value="Genomic_DNA"/>
</dbReference>
<reference evidence="3 4" key="1">
    <citation type="submission" date="2019-03" db="EMBL/GenBank/DDBJ databases">
        <title>Alkanindiges illinoisensis: a potential pathogenic isolated from ascites of a gastric cancer patient with abdominal metastasis.</title>
        <authorList>
            <person name="Hu X."/>
            <person name="Yang B."/>
            <person name="Yan X."/>
            <person name="Lin L."/>
            <person name="Zhao H."/>
            <person name="Zhou F."/>
            <person name="Su B."/>
            <person name="Chen J."/>
            <person name="Rui Y."/>
            <person name="Wang Q."/>
            <person name="Zheng L."/>
        </authorList>
    </citation>
    <scope>NUCLEOTIDE SEQUENCE [LARGE SCALE GENOMIC DNA]</scope>
    <source>
        <strain evidence="3 4">NFYY 23406</strain>
    </source>
</reference>
<dbReference type="STRING" id="1120977.GCA_000619845_00664"/>
<accession>A0A4Y7X8W3</accession>
<sequence>MPRNTMLIRLLMILSLFASPAYAETSNPFGTTDQTSKKSVAKTTKSQKAKKTESCSNLPTRCADIADCADAQRALRCGITRLDRDNDGVACDKDCQ</sequence>
<feature type="chain" id="PRO_5021246231" evidence="2">
    <location>
        <begin position="24"/>
        <end position="96"/>
    </location>
</feature>
<keyword evidence="2" id="KW-0732">Signal</keyword>
<evidence type="ECO:0000313" key="3">
    <source>
        <dbReference type="EMBL" id="TEU23387.1"/>
    </source>
</evidence>
<evidence type="ECO:0000256" key="1">
    <source>
        <dbReference type="SAM" id="MobiDB-lite"/>
    </source>
</evidence>
<feature type="compositionally biased region" description="Low complexity" evidence="1">
    <location>
        <begin position="37"/>
        <end position="46"/>
    </location>
</feature>